<dbReference type="PRINTS" id="PR00368">
    <property type="entry name" value="FADPNR"/>
</dbReference>
<dbReference type="InterPro" id="IPR023753">
    <property type="entry name" value="FAD/NAD-binding_dom"/>
</dbReference>
<dbReference type="KEGG" id="pco:PHACADRAFT_178488"/>
<keyword evidence="3" id="KW-0274">FAD</keyword>
<dbReference type="OrthoDB" id="202203at2759"/>
<keyword evidence="4" id="KW-0560">Oxidoreductase</keyword>
<dbReference type="STRING" id="650164.K5UM07"/>
<dbReference type="EMBL" id="JH930478">
    <property type="protein sequence ID" value="EKM50736.1"/>
    <property type="molecule type" value="Genomic_DNA"/>
</dbReference>
<evidence type="ECO:0000313" key="6">
    <source>
        <dbReference type="EMBL" id="EKM50736.1"/>
    </source>
</evidence>
<dbReference type="Pfam" id="PF07992">
    <property type="entry name" value="Pyr_redox_2"/>
    <property type="match status" value="1"/>
</dbReference>
<dbReference type="GO" id="GO:0005737">
    <property type="term" value="C:cytoplasm"/>
    <property type="evidence" value="ECO:0007669"/>
    <property type="project" value="TreeGrafter"/>
</dbReference>
<evidence type="ECO:0000313" key="7">
    <source>
        <dbReference type="Proteomes" id="UP000008370"/>
    </source>
</evidence>
<evidence type="ECO:0000256" key="3">
    <source>
        <dbReference type="ARBA" id="ARBA00022827"/>
    </source>
</evidence>
<dbReference type="GO" id="GO:0004174">
    <property type="term" value="F:electron-transferring-flavoprotein dehydrogenase activity"/>
    <property type="evidence" value="ECO:0007669"/>
    <property type="project" value="TreeGrafter"/>
</dbReference>
<dbReference type="HOGENOM" id="CLU_019845_2_0_1"/>
<dbReference type="GeneID" id="18909852"/>
<accession>K5UM07</accession>
<gene>
    <name evidence="6" type="ORF">PHACADRAFT_178488</name>
</gene>
<dbReference type="GO" id="GO:0050660">
    <property type="term" value="F:flavin adenine dinucleotide binding"/>
    <property type="evidence" value="ECO:0007669"/>
    <property type="project" value="TreeGrafter"/>
</dbReference>
<dbReference type="RefSeq" id="XP_007400999.1">
    <property type="nucleotide sequence ID" value="XM_007400937.1"/>
</dbReference>
<dbReference type="InParanoid" id="K5UM07"/>
<dbReference type="AlphaFoldDB" id="K5UM07"/>
<comment type="similarity">
    <text evidence="1">Belongs to the FAD-dependent oxidoreductase family.</text>
</comment>
<protein>
    <recommendedName>
        <fullName evidence="5">FAD/NAD(P)-binding domain-containing protein</fullName>
    </recommendedName>
</protein>
<name>K5UM07_PHACS</name>
<dbReference type="PANTHER" id="PTHR43735:SF3">
    <property type="entry name" value="FERROPTOSIS SUPPRESSOR PROTEIN 1"/>
    <property type="match status" value="1"/>
</dbReference>
<evidence type="ECO:0000259" key="5">
    <source>
        <dbReference type="Pfam" id="PF07992"/>
    </source>
</evidence>
<evidence type="ECO:0000256" key="4">
    <source>
        <dbReference type="ARBA" id="ARBA00023002"/>
    </source>
</evidence>
<organism evidence="6 7">
    <name type="scientific">Phanerochaete carnosa (strain HHB-10118-sp)</name>
    <name type="common">White-rot fungus</name>
    <name type="synonym">Peniophora carnosa</name>
    <dbReference type="NCBI Taxonomy" id="650164"/>
    <lineage>
        <taxon>Eukaryota</taxon>
        <taxon>Fungi</taxon>
        <taxon>Dikarya</taxon>
        <taxon>Basidiomycota</taxon>
        <taxon>Agaricomycotina</taxon>
        <taxon>Agaricomycetes</taxon>
        <taxon>Polyporales</taxon>
        <taxon>Phanerochaetaceae</taxon>
        <taxon>Phanerochaete</taxon>
    </lineage>
</organism>
<dbReference type="Gene3D" id="3.50.50.100">
    <property type="match status" value="1"/>
</dbReference>
<keyword evidence="2" id="KW-0285">Flavoprotein</keyword>
<proteinExistence type="inferred from homology"/>
<dbReference type="SUPFAM" id="SSF51905">
    <property type="entry name" value="FAD/NAD(P)-binding domain"/>
    <property type="match status" value="1"/>
</dbReference>
<dbReference type="InterPro" id="IPR036188">
    <property type="entry name" value="FAD/NAD-bd_sf"/>
</dbReference>
<dbReference type="Proteomes" id="UP000008370">
    <property type="component" value="Unassembled WGS sequence"/>
</dbReference>
<evidence type="ECO:0000256" key="1">
    <source>
        <dbReference type="ARBA" id="ARBA00006442"/>
    </source>
</evidence>
<feature type="domain" description="FAD/NAD(P)-binding" evidence="5">
    <location>
        <begin position="11"/>
        <end position="302"/>
    </location>
</feature>
<sequence length="376" mass="40180">MSKKTDERKKNVVVVGGGFAGIDAAKGLAKQLDHAQYNLVLLSARPYFVNIVAALRTVVSSAGQLEEKVLVPYDRLQNVAFVQGRLVEIAETAPGKGGVLVLADGDRLEYAALVLATGSTWPSLIDFGDADEEVREKIGVWRRTFAQAKNVVIAGGGSVGIELAGEILDAYPNTKVTIVHSGTRLLNDAYPDKFRDRMEQTVRARGVALVAEDYVDVFPEPLATTDVVTRAGKIIRGADLVIPAFGARPNTGVVATLGGGVLTASGHVRVAPTLEVRGHPGVYAAGDIVEWREQKQAGKASAHAAVVVPNVVSFLRDQPQAKVYEGSREMIVIPVGRAYGAGYFDVLWGIVVGNWLTSVLKGKDLIVGMIRGRLNY</sequence>
<keyword evidence="7" id="KW-1185">Reference proteome</keyword>
<reference evidence="6 7" key="1">
    <citation type="journal article" date="2012" name="BMC Genomics">
        <title>Comparative genomics of the white-rot fungi, Phanerochaete carnosa and P. chrysosporium, to elucidate the genetic basis of the distinct wood types they colonize.</title>
        <authorList>
            <person name="Suzuki H."/>
            <person name="MacDonald J."/>
            <person name="Syed K."/>
            <person name="Salamov A."/>
            <person name="Hori C."/>
            <person name="Aerts A."/>
            <person name="Henrissat B."/>
            <person name="Wiebenga A."/>
            <person name="vanKuyk P.A."/>
            <person name="Barry K."/>
            <person name="Lindquist E."/>
            <person name="LaButti K."/>
            <person name="Lapidus A."/>
            <person name="Lucas S."/>
            <person name="Coutinho P."/>
            <person name="Gong Y."/>
            <person name="Samejima M."/>
            <person name="Mahadevan R."/>
            <person name="Abou-Zaid M."/>
            <person name="de Vries R.P."/>
            <person name="Igarashi K."/>
            <person name="Yadav J.S."/>
            <person name="Grigoriev I.V."/>
            <person name="Master E.R."/>
        </authorList>
    </citation>
    <scope>NUCLEOTIDE SEQUENCE [LARGE SCALE GENOMIC DNA]</scope>
    <source>
        <strain evidence="6 7">HHB-10118-sp</strain>
    </source>
</reference>
<dbReference type="PANTHER" id="PTHR43735">
    <property type="entry name" value="APOPTOSIS-INDUCING FACTOR 1"/>
    <property type="match status" value="1"/>
</dbReference>
<evidence type="ECO:0000256" key="2">
    <source>
        <dbReference type="ARBA" id="ARBA00022630"/>
    </source>
</evidence>
<dbReference type="PRINTS" id="PR00411">
    <property type="entry name" value="PNDRDTASEI"/>
</dbReference>